<dbReference type="AlphaFoldDB" id="A0A2X0RXA5"/>
<sequence>MRLKINTVLGRHYLLARDYVPSVRAPSIARRFYYNSISIQPAHIVDKVA</sequence>
<gene>
    <name evidence="1" type="ORF">BTBSAS_110036</name>
</gene>
<evidence type="ECO:0000313" key="2">
    <source>
        <dbReference type="Proteomes" id="UP000270190"/>
    </source>
</evidence>
<proteinExistence type="predicted"/>
<dbReference type="RefSeq" id="WP_183117349.1">
    <property type="nucleotide sequence ID" value="NZ_CBCPKC010000009.1"/>
</dbReference>
<dbReference type="Proteomes" id="UP000270190">
    <property type="component" value="Unassembled WGS sequence"/>
</dbReference>
<dbReference type="EMBL" id="OUNC01000003">
    <property type="protein sequence ID" value="SPP26687.1"/>
    <property type="molecule type" value="Genomic_DNA"/>
</dbReference>
<name>A0A2X0RXA5_BROTH</name>
<organism evidence="1 2">
    <name type="scientific">Brochothrix thermosphacta</name>
    <name type="common">Microbacterium thermosphactum</name>
    <dbReference type="NCBI Taxonomy" id="2756"/>
    <lineage>
        <taxon>Bacteria</taxon>
        <taxon>Bacillati</taxon>
        <taxon>Bacillota</taxon>
        <taxon>Bacilli</taxon>
        <taxon>Bacillales</taxon>
        <taxon>Listeriaceae</taxon>
        <taxon>Brochothrix</taxon>
    </lineage>
</organism>
<accession>A0A2X0RXA5</accession>
<protein>
    <submittedName>
        <fullName evidence="1">Uncharacterized protein</fullName>
    </submittedName>
</protein>
<evidence type="ECO:0000313" key="1">
    <source>
        <dbReference type="EMBL" id="SPP26687.1"/>
    </source>
</evidence>
<reference evidence="2" key="1">
    <citation type="submission" date="2018-04" db="EMBL/GenBank/DDBJ databases">
        <authorList>
            <person name="Illikoud N."/>
        </authorList>
    </citation>
    <scope>NUCLEOTIDE SEQUENCE [LARGE SCALE GENOMIC DNA]</scope>
</reference>